<dbReference type="EMBL" id="JAKVIN010000010">
    <property type="protein sequence ID" value="MCJ8151682.1"/>
    <property type="molecule type" value="Genomic_DNA"/>
</dbReference>
<keyword evidence="1" id="KW-1133">Transmembrane helix</keyword>
<comment type="caution">
    <text evidence="2">The sequence shown here is derived from an EMBL/GenBank/DDBJ whole genome shotgun (WGS) entry which is preliminary data.</text>
</comment>
<keyword evidence="1" id="KW-0812">Transmembrane</keyword>
<keyword evidence="2" id="KW-0614">Plasmid</keyword>
<geneLocation type="plasmid" evidence="2">
    <name>unnamed</name>
</geneLocation>
<keyword evidence="3" id="KW-1185">Reference proteome</keyword>
<organism evidence="2 3">
    <name type="scientific">Shinella sedimenti</name>
    <dbReference type="NCBI Taxonomy" id="2919913"/>
    <lineage>
        <taxon>Bacteria</taxon>
        <taxon>Pseudomonadati</taxon>
        <taxon>Pseudomonadota</taxon>
        <taxon>Alphaproteobacteria</taxon>
        <taxon>Hyphomicrobiales</taxon>
        <taxon>Rhizobiaceae</taxon>
        <taxon>Shinella</taxon>
    </lineage>
</organism>
<evidence type="ECO:0000256" key="1">
    <source>
        <dbReference type="SAM" id="Phobius"/>
    </source>
</evidence>
<accession>A0ABT0CSV2</accession>
<reference evidence="2 3" key="1">
    <citation type="submission" date="2022-02" db="EMBL/GenBank/DDBJ databases">
        <title>Shinella B3.7 sp. nov., isolated from Sediment (Zhairuo Island).</title>
        <authorList>
            <person name="Chen G."/>
        </authorList>
    </citation>
    <scope>NUCLEOTIDE SEQUENCE [LARGE SCALE GENOMIC DNA]</scope>
    <source>
        <strain evidence="2 3">B3.7</strain>
        <plasmid evidence="2">unnamed</plasmid>
    </source>
</reference>
<dbReference type="RefSeq" id="WP_241605108.1">
    <property type="nucleotide sequence ID" value="NZ_JAKVIN010000010.1"/>
</dbReference>
<evidence type="ECO:0000313" key="2">
    <source>
        <dbReference type="EMBL" id="MCJ8151682.1"/>
    </source>
</evidence>
<gene>
    <name evidence="2" type="ORF">MKI86_21285</name>
</gene>
<name>A0ABT0CSV2_9HYPH</name>
<protein>
    <submittedName>
        <fullName evidence="2">Uncharacterized protein</fullName>
    </submittedName>
</protein>
<sequence length="49" mass="5231">MDKKEPCKPLVFSGEQISGREINGGSLMPMLIADFVVIAVGYAAVMAFV</sequence>
<dbReference type="Proteomes" id="UP001201844">
    <property type="component" value="Unassembled WGS sequence"/>
</dbReference>
<keyword evidence="1" id="KW-0472">Membrane</keyword>
<proteinExistence type="predicted"/>
<feature type="transmembrane region" description="Helical" evidence="1">
    <location>
        <begin position="27"/>
        <end position="48"/>
    </location>
</feature>
<evidence type="ECO:0000313" key="3">
    <source>
        <dbReference type="Proteomes" id="UP001201844"/>
    </source>
</evidence>